<feature type="region of interest" description="Disordered" evidence="4">
    <location>
        <begin position="1"/>
        <end position="26"/>
    </location>
</feature>
<organism evidence="6 7">
    <name type="scientific">Stereocaulon virgatum</name>
    <dbReference type="NCBI Taxonomy" id="373712"/>
    <lineage>
        <taxon>Eukaryota</taxon>
        <taxon>Fungi</taxon>
        <taxon>Dikarya</taxon>
        <taxon>Ascomycota</taxon>
        <taxon>Pezizomycotina</taxon>
        <taxon>Lecanoromycetes</taxon>
        <taxon>OSLEUM clade</taxon>
        <taxon>Lecanoromycetidae</taxon>
        <taxon>Lecanorales</taxon>
        <taxon>Lecanorineae</taxon>
        <taxon>Stereocaulaceae</taxon>
        <taxon>Stereocaulon</taxon>
    </lineage>
</organism>
<evidence type="ECO:0000256" key="2">
    <source>
        <dbReference type="ARBA" id="ARBA00022771"/>
    </source>
</evidence>
<comment type="caution">
    <text evidence="6">The sequence shown here is derived from an EMBL/GenBank/DDBJ whole genome shotgun (WGS) entry which is preliminary data.</text>
</comment>
<evidence type="ECO:0000256" key="4">
    <source>
        <dbReference type="SAM" id="MobiDB-lite"/>
    </source>
</evidence>
<gene>
    <name evidence="6" type="ORF">N7G274_004319</name>
</gene>
<evidence type="ECO:0000259" key="5">
    <source>
        <dbReference type="SMART" id="SM00249"/>
    </source>
</evidence>
<proteinExistence type="predicted"/>
<keyword evidence="3" id="KW-0862">Zinc</keyword>
<dbReference type="SUPFAM" id="SSF57903">
    <property type="entry name" value="FYVE/PHD zinc finger"/>
    <property type="match status" value="1"/>
</dbReference>
<evidence type="ECO:0000256" key="3">
    <source>
        <dbReference type="ARBA" id="ARBA00022833"/>
    </source>
</evidence>
<feature type="compositionally biased region" description="Polar residues" evidence="4">
    <location>
        <begin position="13"/>
        <end position="25"/>
    </location>
</feature>
<dbReference type="Proteomes" id="UP001590950">
    <property type="component" value="Unassembled WGS sequence"/>
</dbReference>
<dbReference type="InterPro" id="IPR001965">
    <property type="entry name" value="Znf_PHD"/>
</dbReference>
<keyword evidence="2" id="KW-0863">Zinc-finger</keyword>
<feature type="region of interest" description="Disordered" evidence="4">
    <location>
        <begin position="87"/>
        <end position="114"/>
    </location>
</feature>
<dbReference type="InterPro" id="IPR013083">
    <property type="entry name" value="Znf_RING/FYVE/PHD"/>
</dbReference>
<feature type="domain" description="Zinc finger PHD-type" evidence="5">
    <location>
        <begin position="37"/>
        <end position="80"/>
    </location>
</feature>
<dbReference type="EMBL" id="JBEFKJ010000012">
    <property type="protein sequence ID" value="KAL2043259.1"/>
    <property type="molecule type" value="Genomic_DNA"/>
</dbReference>
<accession>A0ABR4ABK8</accession>
<keyword evidence="7" id="KW-1185">Reference proteome</keyword>
<feature type="region of interest" description="Disordered" evidence="4">
    <location>
        <begin position="182"/>
        <end position="255"/>
    </location>
</feature>
<dbReference type="SMART" id="SM00249">
    <property type="entry name" value="PHD"/>
    <property type="match status" value="1"/>
</dbReference>
<evidence type="ECO:0000256" key="1">
    <source>
        <dbReference type="ARBA" id="ARBA00022723"/>
    </source>
</evidence>
<keyword evidence="1" id="KW-0479">Metal-binding</keyword>
<feature type="compositionally biased region" description="Basic residues" evidence="4">
    <location>
        <begin position="246"/>
        <end position="255"/>
    </location>
</feature>
<evidence type="ECO:0000313" key="7">
    <source>
        <dbReference type="Proteomes" id="UP001590950"/>
    </source>
</evidence>
<dbReference type="Gene3D" id="3.30.40.10">
    <property type="entry name" value="Zinc/RING finger domain, C3HC4 (zinc finger)"/>
    <property type="match status" value="1"/>
</dbReference>
<dbReference type="InterPro" id="IPR011011">
    <property type="entry name" value="Znf_FYVE_PHD"/>
</dbReference>
<reference evidence="6 7" key="1">
    <citation type="submission" date="2024-09" db="EMBL/GenBank/DDBJ databases">
        <title>Rethinking Asexuality: The Enigmatic Case of Functional Sexual Genes in Lepraria (Stereocaulaceae).</title>
        <authorList>
            <person name="Doellman M."/>
            <person name="Sun Y."/>
            <person name="Barcenas-Pena A."/>
            <person name="Lumbsch H.T."/>
            <person name="Grewe F."/>
        </authorList>
    </citation>
    <scope>NUCLEOTIDE SEQUENCE [LARGE SCALE GENOMIC DNA]</scope>
    <source>
        <strain evidence="6 7">Mercado 3170</strain>
    </source>
</reference>
<sequence>MPTIRPQSGGYRLTSQGQVNNNGGNEITDHDADFLRGCGTADPRKWIECSKRSCAVRWYHFKCVSLKEAPLGPWFCVQCSPTPIVDRRTRTPEKNPFNTPVFPNVGRGTSALPTNRIPVKKGVAIKKVAPKKENSRWKGWVEVSETEEEVSKQAVEEPWAARILTQQRRSYMREVHEDLEAQDAIGSDEESRSTRILPQRRRSSVRIKAVNVKPQKEAEVAQEAGNRSETDEEPLSTRMLPEQGRSRAKLGARVF</sequence>
<evidence type="ECO:0000313" key="6">
    <source>
        <dbReference type="EMBL" id="KAL2043259.1"/>
    </source>
</evidence>
<protein>
    <recommendedName>
        <fullName evidence="5">Zinc finger PHD-type domain-containing protein</fullName>
    </recommendedName>
</protein>
<name>A0ABR4ABK8_9LECA</name>